<evidence type="ECO:0000313" key="2">
    <source>
        <dbReference type="Proteomes" id="UP000184418"/>
    </source>
</evidence>
<keyword evidence="2" id="KW-1185">Reference proteome</keyword>
<proteinExistence type="predicted"/>
<name>A0A1M6I7Q4_9BACT</name>
<dbReference type="RefSeq" id="WP_073110431.1">
    <property type="nucleotide sequence ID" value="NZ_FQYN01000005.1"/>
</dbReference>
<dbReference type="Proteomes" id="UP000184418">
    <property type="component" value="Unassembled WGS sequence"/>
</dbReference>
<evidence type="ECO:0000313" key="1">
    <source>
        <dbReference type="EMBL" id="SHJ30469.1"/>
    </source>
</evidence>
<sequence>MISDDELKKLERLASYFENRKKEATERLKEEKGKYWYFAIIGFVSDDSVLEIEPLARIQKVENPAGEIELACALKNKNLFSSIGRYSQKVTYELAISKEFAKDDQGAFNIAWWIVSALRIRNLVEVLIPVVTDYSWSVIAALPDSSCYARLLEDIPQAKFYTVRKPVNQDDLNWVGKYLVSFVKLLEFPKFRLSVESITTHHFASSDRMAVATLWAGIEALFDIQSELRFRIAVSIASILEQRGIGRKNLYKTVKKMYDIRSKAVHGSPLGKIRIEDHIIDTKVLLSNLLCCFIEHGDLMNEEQIDDLIFG</sequence>
<dbReference type="STRING" id="1121955.SAMN02745146_2829"/>
<dbReference type="EMBL" id="FQYN01000005">
    <property type="protein sequence ID" value="SHJ30469.1"/>
    <property type="molecule type" value="Genomic_DNA"/>
</dbReference>
<protein>
    <submittedName>
        <fullName evidence="1">Uncharacterized protein</fullName>
    </submittedName>
</protein>
<organism evidence="1 2">
    <name type="scientific">Hymenobacter daecheongensis DSM 21074</name>
    <dbReference type="NCBI Taxonomy" id="1121955"/>
    <lineage>
        <taxon>Bacteria</taxon>
        <taxon>Pseudomonadati</taxon>
        <taxon>Bacteroidota</taxon>
        <taxon>Cytophagia</taxon>
        <taxon>Cytophagales</taxon>
        <taxon>Hymenobacteraceae</taxon>
        <taxon>Hymenobacter</taxon>
    </lineage>
</organism>
<gene>
    <name evidence="1" type="ORF">SAMN02745146_2829</name>
</gene>
<accession>A0A1M6I7Q4</accession>
<dbReference type="AlphaFoldDB" id="A0A1M6I7Q4"/>
<dbReference type="OrthoDB" id="963750at2"/>
<reference evidence="1 2" key="1">
    <citation type="submission" date="2016-11" db="EMBL/GenBank/DDBJ databases">
        <authorList>
            <person name="Jaros S."/>
            <person name="Januszkiewicz K."/>
            <person name="Wedrychowicz H."/>
        </authorList>
    </citation>
    <scope>NUCLEOTIDE SEQUENCE [LARGE SCALE GENOMIC DNA]</scope>
    <source>
        <strain evidence="1 2">DSM 21074</strain>
    </source>
</reference>